<dbReference type="Gene3D" id="3.10.129.10">
    <property type="entry name" value="Hotdog Thioesterase"/>
    <property type="match status" value="2"/>
</dbReference>
<dbReference type="InterPro" id="IPR029069">
    <property type="entry name" value="HotDog_dom_sf"/>
</dbReference>
<sequence length="271" mass="29052">MTARAVRRLTAFLDGEDRPDIPNPIHSTAVAHAHGFAGPLVGGVTVYGWLVPSILELLGDGWLSGGWADVRFRRPVYPGDELEAVAEGPPGGPAALRMAKAEGAAIEGEAGLGRAPWLADLTLPSDRQPVPPHEPLPELTLETAPRGRDLPAMAVALSLEDARAWALEKQRDGHERWTGPAALAHPSWLAARATPLLKHSYAYGPSIHTRSQIQHLAPARAGQQFTVAGRVVDAFDDRGHHTAVLDVAIIDAAGTLVTHLRHTTIFLIRPR</sequence>
<evidence type="ECO:0000313" key="2">
    <source>
        <dbReference type="Proteomes" id="UP001212803"/>
    </source>
</evidence>
<reference evidence="1 2" key="1">
    <citation type="journal article" date="2023" name="ISME J.">
        <title>Thermophilic Dehalococcoidia with unusual traits shed light on an unexpected past.</title>
        <authorList>
            <person name="Palmer M."/>
            <person name="Covington J.K."/>
            <person name="Zhou E.M."/>
            <person name="Thomas S.C."/>
            <person name="Habib N."/>
            <person name="Seymour C.O."/>
            <person name="Lai D."/>
            <person name="Johnston J."/>
            <person name="Hashimi A."/>
            <person name="Jiao J.Y."/>
            <person name="Muok A.R."/>
            <person name="Liu L."/>
            <person name="Xian W.D."/>
            <person name="Zhi X.Y."/>
            <person name="Li M.M."/>
            <person name="Silva L.P."/>
            <person name="Bowen B.P."/>
            <person name="Louie K."/>
            <person name="Briegel A."/>
            <person name="Pett-Ridge J."/>
            <person name="Weber P.K."/>
            <person name="Tocheva E.I."/>
            <person name="Woyke T."/>
            <person name="Northen T.R."/>
            <person name="Mayali X."/>
            <person name="Li W.J."/>
            <person name="Hedlund B.P."/>
        </authorList>
    </citation>
    <scope>NUCLEOTIDE SEQUENCE [LARGE SCALE GENOMIC DNA]</scope>
    <source>
        <strain evidence="1 2">YIM 72310</strain>
    </source>
</reference>
<proteinExistence type="predicted"/>
<name>A0ABY7M8Z2_9CHLR</name>
<protein>
    <submittedName>
        <fullName evidence="1">MaoC family dehydratase</fullName>
    </submittedName>
</protein>
<dbReference type="SUPFAM" id="SSF54637">
    <property type="entry name" value="Thioesterase/thiol ester dehydrase-isomerase"/>
    <property type="match status" value="2"/>
</dbReference>
<evidence type="ECO:0000313" key="1">
    <source>
        <dbReference type="EMBL" id="WBL36999.1"/>
    </source>
</evidence>
<dbReference type="RefSeq" id="WP_270057513.1">
    <property type="nucleotide sequence ID" value="NZ_CP115149.1"/>
</dbReference>
<gene>
    <name evidence="1" type="ORF">O0235_05385</name>
</gene>
<dbReference type="Proteomes" id="UP001212803">
    <property type="component" value="Chromosome"/>
</dbReference>
<organism evidence="1 2">
    <name type="scientific">Tepidiforma flava</name>
    <dbReference type="NCBI Taxonomy" id="3004094"/>
    <lineage>
        <taxon>Bacteria</taxon>
        <taxon>Bacillati</taxon>
        <taxon>Chloroflexota</taxon>
        <taxon>Tepidiformia</taxon>
        <taxon>Tepidiformales</taxon>
        <taxon>Tepidiformaceae</taxon>
        <taxon>Tepidiforma</taxon>
    </lineage>
</organism>
<accession>A0ABY7M8Z2</accession>
<dbReference type="EMBL" id="CP115149">
    <property type="protein sequence ID" value="WBL36999.1"/>
    <property type="molecule type" value="Genomic_DNA"/>
</dbReference>
<dbReference type="CDD" id="cd03441">
    <property type="entry name" value="R_hydratase_like"/>
    <property type="match status" value="1"/>
</dbReference>
<keyword evidence="2" id="KW-1185">Reference proteome</keyword>